<keyword evidence="2" id="KW-0805">Transcription regulation</keyword>
<keyword evidence="7" id="KW-1185">Reference proteome</keyword>
<dbReference type="GO" id="GO:0010628">
    <property type="term" value="P:positive regulation of gene expression"/>
    <property type="evidence" value="ECO:0007669"/>
    <property type="project" value="TreeGrafter"/>
</dbReference>
<evidence type="ECO:0000256" key="4">
    <source>
        <dbReference type="ARBA" id="ARBA00023163"/>
    </source>
</evidence>
<name>A0A939FYX8_9HYPH</name>
<evidence type="ECO:0000313" key="7">
    <source>
        <dbReference type="Proteomes" id="UP000664122"/>
    </source>
</evidence>
<gene>
    <name evidence="6" type="ORF">J1C48_08245</name>
</gene>
<dbReference type="Pfam" id="PF00126">
    <property type="entry name" value="HTH_1"/>
    <property type="match status" value="1"/>
</dbReference>
<dbReference type="AlphaFoldDB" id="A0A939FYX8"/>
<dbReference type="PRINTS" id="PR00039">
    <property type="entry name" value="HTHLYSR"/>
</dbReference>
<dbReference type="PROSITE" id="PS50931">
    <property type="entry name" value="HTH_LYSR"/>
    <property type="match status" value="1"/>
</dbReference>
<sequence>MRARQLEVFCAVMRTGTVTEAAATLNTSQPALSQILLHAEDELGFRLFERVKGRLVPTPAAEELYPEAERVFAELDALRRRTEDMRKGRVGLVRLGSSAPPAMSLIPGAMRRFRADRPDVTVRSMIAPVEVLGPMLLAGDVEIAVAMDDTPRPGLNCETVGRSGLVCIMPEGHRLTRCATVDLQALQDWPLISYRPSSRPGRDLSRMAAAAGRSYRPDIEIDVSLSAVTFVQENLGVALVDGLLPWRQFKGIQARPFASDFDLPVALLTRADRALSPASDRLRTHLRDVCAALLGSAP</sequence>
<evidence type="ECO:0000256" key="1">
    <source>
        <dbReference type="ARBA" id="ARBA00009437"/>
    </source>
</evidence>
<comment type="similarity">
    <text evidence="1">Belongs to the LysR transcriptional regulatory family.</text>
</comment>
<dbReference type="Gene3D" id="1.10.10.10">
    <property type="entry name" value="Winged helix-like DNA-binding domain superfamily/Winged helix DNA-binding domain"/>
    <property type="match status" value="1"/>
</dbReference>
<dbReference type="SUPFAM" id="SSF46785">
    <property type="entry name" value="Winged helix' DNA-binding domain"/>
    <property type="match status" value="1"/>
</dbReference>
<evidence type="ECO:0000256" key="2">
    <source>
        <dbReference type="ARBA" id="ARBA00023015"/>
    </source>
</evidence>
<proteinExistence type="inferred from homology"/>
<dbReference type="PANTHER" id="PTHR30427:SF1">
    <property type="entry name" value="TRANSCRIPTIONAL ACTIVATOR PROTEIN LYSR"/>
    <property type="match status" value="1"/>
</dbReference>
<dbReference type="PANTHER" id="PTHR30427">
    <property type="entry name" value="TRANSCRIPTIONAL ACTIVATOR PROTEIN LYSR"/>
    <property type="match status" value="1"/>
</dbReference>
<accession>A0A939FYX8</accession>
<dbReference type="InterPro" id="IPR036390">
    <property type="entry name" value="WH_DNA-bd_sf"/>
</dbReference>
<protein>
    <submittedName>
        <fullName evidence="6">LysR family transcriptional regulator</fullName>
    </submittedName>
</protein>
<keyword evidence="4" id="KW-0804">Transcription</keyword>
<comment type="caution">
    <text evidence="6">The sequence shown here is derived from an EMBL/GenBank/DDBJ whole genome shotgun (WGS) entry which is preliminary data.</text>
</comment>
<dbReference type="SUPFAM" id="SSF53850">
    <property type="entry name" value="Periplasmic binding protein-like II"/>
    <property type="match status" value="1"/>
</dbReference>
<dbReference type="Gene3D" id="3.40.190.290">
    <property type="match status" value="1"/>
</dbReference>
<evidence type="ECO:0000259" key="5">
    <source>
        <dbReference type="PROSITE" id="PS50931"/>
    </source>
</evidence>
<keyword evidence="3" id="KW-0238">DNA-binding</keyword>
<dbReference type="EMBL" id="JAFMPP010000005">
    <property type="protein sequence ID" value="MBO0662563.1"/>
    <property type="molecule type" value="Genomic_DNA"/>
</dbReference>
<dbReference type="InterPro" id="IPR000847">
    <property type="entry name" value="LysR_HTH_N"/>
</dbReference>
<dbReference type="GO" id="GO:0043565">
    <property type="term" value="F:sequence-specific DNA binding"/>
    <property type="evidence" value="ECO:0007669"/>
    <property type="project" value="TreeGrafter"/>
</dbReference>
<dbReference type="GO" id="GO:0003700">
    <property type="term" value="F:DNA-binding transcription factor activity"/>
    <property type="evidence" value="ECO:0007669"/>
    <property type="project" value="InterPro"/>
</dbReference>
<dbReference type="Proteomes" id="UP000664122">
    <property type="component" value="Unassembled WGS sequence"/>
</dbReference>
<dbReference type="InterPro" id="IPR036388">
    <property type="entry name" value="WH-like_DNA-bd_sf"/>
</dbReference>
<dbReference type="RefSeq" id="WP_207257341.1">
    <property type="nucleotide sequence ID" value="NZ_JAFMPP010000005.1"/>
</dbReference>
<evidence type="ECO:0000313" key="6">
    <source>
        <dbReference type="EMBL" id="MBO0662563.1"/>
    </source>
</evidence>
<dbReference type="InterPro" id="IPR005119">
    <property type="entry name" value="LysR_subst-bd"/>
</dbReference>
<organism evidence="6 7">
    <name type="scientific">Jiella flava</name>
    <dbReference type="NCBI Taxonomy" id="2816857"/>
    <lineage>
        <taxon>Bacteria</taxon>
        <taxon>Pseudomonadati</taxon>
        <taxon>Pseudomonadota</taxon>
        <taxon>Alphaproteobacteria</taxon>
        <taxon>Hyphomicrobiales</taxon>
        <taxon>Aurantimonadaceae</taxon>
        <taxon>Jiella</taxon>
    </lineage>
</organism>
<feature type="domain" description="HTH lysR-type" evidence="5">
    <location>
        <begin position="1"/>
        <end position="58"/>
    </location>
</feature>
<evidence type="ECO:0000256" key="3">
    <source>
        <dbReference type="ARBA" id="ARBA00023125"/>
    </source>
</evidence>
<dbReference type="Pfam" id="PF03466">
    <property type="entry name" value="LysR_substrate"/>
    <property type="match status" value="1"/>
</dbReference>
<reference evidence="6" key="1">
    <citation type="submission" date="2021-03" db="EMBL/GenBank/DDBJ databases">
        <title>Whole genome sequence of Jiella sp. CQZ9-1.</title>
        <authorList>
            <person name="Tuo L."/>
        </authorList>
    </citation>
    <scope>NUCLEOTIDE SEQUENCE</scope>
    <source>
        <strain evidence="6">CQZ9-1</strain>
    </source>
</reference>